<organism evidence="8 9">
    <name type="scientific">Physocladia obscura</name>
    <dbReference type="NCBI Taxonomy" id="109957"/>
    <lineage>
        <taxon>Eukaryota</taxon>
        <taxon>Fungi</taxon>
        <taxon>Fungi incertae sedis</taxon>
        <taxon>Chytridiomycota</taxon>
        <taxon>Chytridiomycota incertae sedis</taxon>
        <taxon>Chytridiomycetes</taxon>
        <taxon>Chytridiales</taxon>
        <taxon>Chytriomycetaceae</taxon>
        <taxon>Physocladia</taxon>
    </lineage>
</organism>
<keyword evidence="6" id="KW-1133">Transmembrane helix</keyword>
<reference evidence="8" key="1">
    <citation type="submission" date="2020-05" db="EMBL/GenBank/DDBJ databases">
        <title>Phylogenomic resolution of chytrid fungi.</title>
        <authorList>
            <person name="Stajich J.E."/>
            <person name="Amses K."/>
            <person name="Simmons R."/>
            <person name="Seto K."/>
            <person name="Myers J."/>
            <person name="Bonds A."/>
            <person name="Quandt C.A."/>
            <person name="Barry K."/>
            <person name="Liu P."/>
            <person name="Grigoriev I."/>
            <person name="Longcore J.E."/>
            <person name="James T.Y."/>
        </authorList>
    </citation>
    <scope>NUCLEOTIDE SEQUENCE</scope>
    <source>
        <strain evidence="8">JEL0513</strain>
    </source>
</reference>
<dbReference type="SMART" id="SM00744">
    <property type="entry name" value="RINGv"/>
    <property type="match status" value="1"/>
</dbReference>
<sequence length="581" mass="64735">LSTDDVSDLFSPCRCKGSCLYVHRTCLRRWNETVTRNSVLRRPHPLAEPPPAGSRKPVDSISCSMCHYVYRKKNSKFGTFVEANVDQIALLLIGFLMYCCGFGWHLFDPLHEWFAVGQFNLNSVNENGTVITLYTNESAVSGILASTSWALDLLTPGLVVWTLAVEGMILTMLIKRSGPFRIWPASMLYSVHVMTYLTLGSLFPWRLFDLLNEALLAAGDQFQETITLTSLSIHAITCTALKIYSDAVEIYRLTSANAIIFTTLRVTSPAFEFATQCKINHQNKQFPFDQIMESMEVNVNVDAKQTGGAVTAAEAVALSSFGASESIQAALRAWSAYQQEIDSITKRSKTAESAFLALYKHLAEAPDPAPLLAALSNHPTIESELVFANAEVERLKNEVSSLEKEMRDNRIGDMELGRLKTRLASYEVKFDEMVAEKVLAKEIELKAAADEKIRIFKETEYALQRQLNFAKDQLFQLQSTHDVTQARLVDYGSAYDAEVAGKLGELEIVVADLERANQKFAAVSRDNEILRGELAGLRGEKTVGVSSGIGQHRHDWQDPTSLQRKIKVQDGEISKLLDDLN</sequence>
<dbReference type="PANTHER" id="PTHR14043">
    <property type="entry name" value="CCAAT DISPLACEMENT PROTEIN-RELATED"/>
    <property type="match status" value="1"/>
</dbReference>
<dbReference type="PROSITE" id="PS51292">
    <property type="entry name" value="ZF_RING_CH"/>
    <property type="match status" value="1"/>
</dbReference>
<proteinExistence type="predicted"/>
<dbReference type="AlphaFoldDB" id="A0AAD5SRH2"/>
<name>A0AAD5SRH2_9FUNG</name>
<dbReference type="Proteomes" id="UP001211907">
    <property type="component" value="Unassembled WGS sequence"/>
</dbReference>
<feature type="domain" description="RING-CH-type" evidence="7">
    <location>
        <begin position="1"/>
        <end position="73"/>
    </location>
</feature>
<keyword evidence="3" id="KW-0862">Zinc</keyword>
<keyword evidence="1" id="KW-0479">Metal-binding</keyword>
<evidence type="ECO:0000313" key="8">
    <source>
        <dbReference type="EMBL" id="KAJ3093798.1"/>
    </source>
</evidence>
<keyword evidence="4 5" id="KW-0175">Coiled coil</keyword>
<evidence type="ECO:0000256" key="4">
    <source>
        <dbReference type="ARBA" id="ARBA00023054"/>
    </source>
</evidence>
<dbReference type="PANTHER" id="PTHR14043:SF2">
    <property type="entry name" value="HOMEOBOX PROTEIN CUT"/>
    <property type="match status" value="1"/>
</dbReference>
<accession>A0AAD5SRH2</accession>
<keyword evidence="9" id="KW-1185">Reference proteome</keyword>
<feature type="transmembrane region" description="Helical" evidence="6">
    <location>
        <begin position="88"/>
        <end position="107"/>
    </location>
</feature>
<dbReference type="Pfam" id="PF12906">
    <property type="entry name" value="RINGv"/>
    <property type="match status" value="1"/>
</dbReference>
<dbReference type="Gene3D" id="3.30.40.10">
    <property type="entry name" value="Zinc/RING finger domain, C3HC4 (zinc finger)"/>
    <property type="match status" value="1"/>
</dbReference>
<gene>
    <name evidence="8" type="ORF">HK100_006409</name>
</gene>
<evidence type="ECO:0000259" key="7">
    <source>
        <dbReference type="PROSITE" id="PS51292"/>
    </source>
</evidence>
<dbReference type="InterPro" id="IPR011016">
    <property type="entry name" value="Znf_RING-CH"/>
</dbReference>
<evidence type="ECO:0000256" key="1">
    <source>
        <dbReference type="ARBA" id="ARBA00022723"/>
    </source>
</evidence>
<feature type="coiled-coil region" evidence="5">
    <location>
        <begin position="378"/>
        <end position="412"/>
    </location>
</feature>
<feature type="non-terminal residue" evidence="8">
    <location>
        <position position="581"/>
    </location>
</feature>
<evidence type="ECO:0000256" key="5">
    <source>
        <dbReference type="SAM" id="Coils"/>
    </source>
</evidence>
<evidence type="ECO:0000256" key="6">
    <source>
        <dbReference type="SAM" id="Phobius"/>
    </source>
</evidence>
<dbReference type="SUPFAM" id="SSF57850">
    <property type="entry name" value="RING/U-box"/>
    <property type="match status" value="1"/>
</dbReference>
<keyword evidence="6" id="KW-0472">Membrane</keyword>
<comment type="caution">
    <text evidence="8">The sequence shown here is derived from an EMBL/GenBank/DDBJ whole genome shotgun (WGS) entry which is preliminary data.</text>
</comment>
<feature type="non-terminal residue" evidence="8">
    <location>
        <position position="1"/>
    </location>
</feature>
<feature type="transmembrane region" description="Helical" evidence="6">
    <location>
        <begin position="153"/>
        <end position="174"/>
    </location>
</feature>
<keyword evidence="2" id="KW-0863">Zinc-finger</keyword>
<dbReference type="InterPro" id="IPR057476">
    <property type="entry name" value="Cux_N"/>
</dbReference>
<evidence type="ECO:0000313" key="9">
    <source>
        <dbReference type="Proteomes" id="UP001211907"/>
    </source>
</evidence>
<dbReference type="EMBL" id="JADGJH010002977">
    <property type="protein sequence ID" value="KAJ3093798.1"/>
    <property type="molecule type" value="Genomic_DNA"/>
</dbReference>
<dbReference type="Pfam" id="PF25398">
    <property type="entry name" value="CUX1_N"/>
    <property type="match status" value="1"/>
</dbReference>
<feature type="transmembrane region" description="Helical" evidence="6">
    <location>
        <begin position="186"/>
        <end position="205"/>
    </location>
</feature>
<keyword evidence="6" id="KW-0812">Transmembrane</keyword>
<dbReference type="InterPro" id="IPR013083">
    <property type="entry name" value="Znf_RING/FYVE/PHD"/>
</dbReference>
<protein>
    <recommendedName>
        <fullName evidence="7">RING-CH-type domain-containing protein</fullName>
    </recommendedName>
</protein>
<evidence type="ECO:0000256" key="3">
    <source>
        <dbReference type="ARBA" id="ARBA00022833"/>
    </source>
</evidence>
<evidence type="ECO:0000256" key="2">
    <source>
        <dbReference type="ARBA" id="ARBA00022771"/>
    </source>
</evidence>
<dbReference type="GO" id="GO:0008270">
    <property type="term" value="F:zinc ion binding"/>
    <property type="evidence" value="ECO:0007669"/>
    <property type="project" value="UniProtKB-KW"/>
</dbReference>